<name>A0ABP7QGN1_9BACT</name>
<dbReference type="RefSeq" id="WP_345125499.1">
    <property type="nucleotide sequence ID" value="NZ_BAABDI010000021.1"/>
</dbReference>
<dbReference type="CDD" id="cd09604">
    <property type="entry name" value="M1_APN_like"/>
    <property type="match status" value="1"/>
</dbReference>
<feature type="signal peptide" evidence="2">
    <location>
        <begin position="1"/>
        <end position="21"/>
    </location>
</feature>
<feature type="region of interest" description="Disordered" evidence="1">
    <location>
        <begin position="749"/>
        <end position="782"/>
    </location>
</feature>
<dbReference type="Gene3D" id="1.10.390.10">
    <property type="entry name" value="Neutral Protease Domain 2"/>
    <property type="match status" value="1"/>
</dbReference>
<dbReference type="SUPFAM" id="SSF55486">
    <property type="entry name" value="Metalloproteases ('zincins'), catalytic domain"/>
    <property type="match status" value="1"/>
</dbReference>
<evidence type="ECO:0000256" key="1">
    <source>
        <dbReference type="SAM" id="MobiDB-lite"/>
    </source>
</evidence>
<dbReference type="InterPro" id="IPR014782">
    <property type="entry name" value="Peptidase_M1_dom"/>
</dbReference>
<keyword evidence="5" id="KW-1185">Reference proteome</keyword>
<evidence type="ECO:0000259" key="3">
    <source>
        <dbReference type="Pfam" id="PF01433"/>
    </source>
</evidence>
<evidence type="ECO:0000256" key="2">
    <source>
        <dbReference type="SAM" id="SignalP"/>
    </source>
</evidence>
<reference evidence="5" key="1">
    <citation type="journal article" date="2019" name="Int. J. Syst. Evol. Microbiol.">
        <title>The Global Catalogue of Microorganisms (GCM) 10K type strain sequencing project: providing services to taxonomists for standard genome sequencing and annotation.</title>
        <authorList>
            <consortium name="The Broad Institute Genomics Platform"/>
            <consortium name="The Broad Institute Genome Sequencing Center for Infectious Disease"/>
            <person name="Wu L."/>
            <person name="Ma J."/>
        </authorList>
    </citation>
    <scope>NUCLEOTIDE SEQUENCE [LARGE SCALE GENOMIC DNA]</scope>
    <source>
        <strain evidence="5">JCM 17217</strain>
    </source>
</reference>
<organism evidence="4 5">
    <name type="scientific">Hymenobacter antarcticus</name>
    <dbReference type="NCBI Taxonomy" id="486270"/>
    <lineage>
        <taxon>Bacteria</taxon>
        <taxon>Pseudomonadati</taxon>
        <taxon>Bacteroidota</taxon>
        <taxon>Cytophagia</taxon>
        <taxon>Cytophagales</taxon>
        <taxon>Hymenobacteraceae</taxon>
        <taxon>Hymenobacter</taxon>
    </lineage>
</organism>
<feature type="compositionally biased region" description="Low complexity" evidence="1">
    <location>
        <begin position="752"/>
        <end position="773"/>
    </location>
</feature>
<dbReference type="Pfam" id="PF01433">
    <property type="entry name" value="Peptidase_M1"/>
    <property type="match status" value="1"/>
</dbReference>
<gene>
    <name evidence="4" type="ORF">GCM10022407_28800</name>
</gene>
<dbReference type="EMBL" id="BAABDI010000021">
    <property type="protein sequence ID" value="GAA3981818.1"/>
    <property type="molecule type" value="Genomic_DNA"/>
</dbReference>
<dbReference type="InterPro" id="IPR027268">
    <property type="entry name" value="Peptidase_M4/M1_CTD_sf"/>
</dbReference>
<dbReference type="Proteomes" id="UP001501556">
    <property type="component" value="Unassembled WGS sequence"/>
</dbReference>
<comment type="caution">
    <text evidence="4">The sequence shown here is derived from an EMBL/GenBank/DDBJ whole genome shotgun (WGS) entry which is preliminary data.</text>
</comment>
<protein>
    <submittedName>
        <fullName evidence="4">M1 family metallopeptidase</fullName>
    </submittedName>
</protein>
<feature type="chain" id="PRO_5046302633" evidence="2">
    <location>
        <begin position="22"/>
        <end position="782"/>
    </location>
</feature>
<evidence type="ECO:0000313" key="4">
    <source>
        <dbReference type="EMBL" id="GAA3981818.1"/>
    </source>
</evidence>
<sequence>MRRFLFAGLVLAVAGQLPAVAQNTNSGTDKFAQLETMLPTPNSYRTASGAPGSDYWQQRADYDIKVTLDDARQAITGRETITYTNLSPDALPYLWVQLDQNIFEQNSITNATQVGSMQDKVPFQALEGMLSDFDGGFKIESVTGANGKALKTVVNNTMMRVDLPSPLQPRQSVSFNVKWHYNINDQTKINGRSGYEYFADDKNYLYEIAQFYPRMAVYSDNQGWQHKQFLGNGEFTLPFGDYKVSITAPADHIVGATGTLQNASQVLSSTQQRRFEQAKNAKKPVLIVSQEEAVKNEANRATGTKTWNFAAKNVRDFAWASSRKFIWDAMGINQDGKQVMCMSYYPKEGNPLWGQYSTQVVAHTIKTYSKYTIPYTYPVAISVHGPVGGMEYPMLCFNGGRPEKDGTYSAERKYGMISVIIHEVGHNFFPMIINSDERQWSWMDEGLNSFVQFLTEQEWERNYPSRRGEPRNITAYMATDKTLQTPIMINSESALQFGNNAYGKPATALNILRETVMGRELFDYAFKTYATRWAFKHPTPADFFRTMEDASAVDLDWFWRGWFYTVDHTDLALESVKSFNVSTKNPQVENQRLQQQKAAAPQSITAQRNATDIKQTLVEEKTELKDFYNGYDPLAVTSADQQRYAAYMKTLSPEQQQRLGNTQNFYELSLRNAGGLVMPVVLQMTYADNTQEIQTIPAEIWRKNNEKVTKIIVTKKPVISFVIDPFQQTADTDLSNNAFPRQPAASRFELFQQQQQAAPNPMQQAAQASPMQKMEQKPGSGN</sequence>
<keyword evidence="2" id="KW-0732">Signal</keyword>
<accession>A0ABP7QGN1</accession>
<feature type="domain" description="Peptidase M1 membrane alanine aminopeptidase" evidence="3">
    <location>
        <begin position="363"/>
        <end position="562"/>
    </location>
</feature>
<evidence type="ECO:0000313" key="5">
    <source>
        <dbReference type="Proteomes" id="UP001501556"/>
    </source>
</evidence>
<proteinExistence type="predicted"/>